<evidence type="ECO:0000313" key="2">
    <source>
        <dbReference type="EMBL" id="KRL57129.1"/>
    </source>
</evidence>
<evidence type="ECO:0000256" key="1">
    <source>
        <dbReference type="SAM" id="Phobius"/>
    </source>
</evidence>
<dbReference type="STRING" id="1114972.FD35_GL000136"/>
<comment type="caution">
    <text evidence="2">The sequence shown here is derived from an EMBL/GenBank/DDBJ whole genome shotgun (WGS) entry which is preliminary data.</text>
</comment>
<proteinExistence type="predicted"/>
<name>A0A0R1RLK3_9LACO</name>
<accession>A0A0R1RLK3</accession>
<keyword evidence="1" id="KW-0472">Membrane</keyword>
<gene>
    <name evidence="2" type="ORF">FD35_GL000136</name>
</gene>
<protein>
    <submittedName>
        <fullName evidence="2">Uncharacterized protein</fullName>
    </submittedName>
</protein>
<keyword evidence="3" id="KW-1185">Reference proteome</keyword>
<dbReference type="AlphaFoldDB" id="A0A0R1RLK3"/>
<organism evidence="2 3">
    <name type="scientific">Furfurilactobacillus rossiae DSM 15814</name>
    <dbReference type="NCBI Taxonomy" id="1114972"/>
    <lineage>
        <taxon>Bacteria</taxon>
        <taxon>Bacillati</taxon>
        <taxon>Bacillota</taxon>
        <taxon>Bacilli</taxon>
        <taxon>Lactobacillales</taxon>
        <taxon>Lactobacillaceae</taxon>
        <taxon>Furfurilactobacillus</taxon>
    </lineage>
</organism>
<keyword evidence="1" id="KW-0812">Transmembrane</keyword>
<reference evidence="2 3" key="1">
    <citation type="journal article" date="2015" name="Genome Announc.">
        <title>Expanding the biotechnology potential of lactobacilli through comparative genomics of 213 strains and associated genera.</title>
        <authorList>
            <person name="Sun Z."/>
            <person name="Harris H.M."/>
            <person name="McCann A."/>
            <person name="Guo C."/>
            <person name="Argimon S."/>
            <person name="Zhang W."/>
            <person name="Yang X."/>
            <person name="Jeffery I.B."/>
            <person name="Cooney J.C."/>
            <person name="Kagawa T.F."/>
            <person name="Liu W."/>
            <person name="Song Y."/>
            <person name="Salvetti E."/>
            <person name="Wrobel A."/>
            <person name="Rasinkangas P."/>
            <person name="Parkhill J."/>
            <person name="Rea M.C."/>
            <person name="O'Sullivan O."/>
            <person name="Ritari J."/>
            <person name="Douillard F.P."/>
            <person name="Paul Ross R."/>
            <person name="Yang R."/>
            <person name="Briner A.E."/>
            <person name="Felis G.E."/>
            <person name="de Vos W.M."/>
            <person name="Barrangou R."/>
            <person name="Klaenhammer T.R."/>
            <person name="Caufield P.W."/>
            <person name="Cui Y."/>
            <person name="Zhang H."/>
            <person name="O'Toole P.W."/>
        </authorList>
    </citation>
    <scope>NUCLEOTIDE SEQUENCE [LARGE SCALE GENOMIC DNA]</scope>
    <source>
        <strain evidence="2 3">DSM 15814</strain>
    </source>
</reference>
<evidence type="ECO:0000313" key="3">
    <source>
        <dbReference type="Proteomes" id="UP000051999"/>
    </source>
</evidence>
<keyword evidence="1" id="KW-1133">Transmembrane helix</keyword>
<dbReference type="Proteomes" id="UP000051999">
    <property type="component" value="Unassembled WGS sequence"/>
</dbReference>
<feature type="transmembrane region" description="Helical" evidence="1">
    <location>
        <begin position="26"/>
        <end position="44"/>
    </location>
</feature>
<dbReference type="EMBL" id="AZFF01000001">
    <property type="protein sequence ID" value="KRL57129.1"/>
    <property type="molecule type" value="Genomic_DNA"/>
</dbReference>
<sequence length="55" mass="6094">MAVYSADVNKQLNEMNGKGVFCGKMTAGYVFIFILASLSFVDYLNASGDFRRSFV</sequence>